<keyword evidence="6" id="KW-1185">Reference proteome</keyword>
<reference evidence="5 6" key="1">
    <citation type="submission" date="2015-10" db="EMBL/GenBank/DDBJ databases">
        <title>Pseudomonas helleri sp. nov. and Pseudomonas weihenstephanensis sp. nov., isolated from raw cows milk.</title>
        <authorList>
            <person name="Von Neubeck M."/>
            <person name="Huptas C."/>
            <person name="Wenning M."/>
            <person name="Scherer S."/>
        </authorList>
    </citation>
    <scope>NUCLEOTIDE SEQUENCE [LARGE SCALE GENOMIC DNA]</scope>
    <source>
        <strain evidence="5 6">BSTT44</strain>
    </source>
</reference>
<dbReference type="InterPro" id="IPR036693">
    <property type="entry name" value="TF_LuxR_autoind-bd_dom_sf"/>
</dbReference>
<dbReference type="EMBL" id="LLWH01000046">
    <property type="protein sequence ID" value="KQB54859.1"/>
    <property type="molecule type" value="Genomic_DNA"/>
</dbReference>
<organism evidence="5 6">
    <name type="scientific">Pseudomonas endophytica</name>
    <dbReference type="NCBI Taxonomy" id="1563157"/>
    <lineage>
        <taxon>Bacteria</taxon>
        <taxon>Pseudomonadati</taxon>
        <taxon>Pseudomonadota</taxon>
        <taxon>Gammaproteobacteria</taxon>
        <taxon>Pseudomonadales</taxon>
        <taxon>Pseudomonadaceae</taxon>
        <taxon>Pseudomonas</taxon>
    </lineage>
</organism>
<dbReference type="Gene3D" id="3.30.450.80">
    <property type="entry name" value="Transcription factor LuxR-like, autoinducer-binding domain"/>
    <property type="match status" value="1"/>
</dbReference>
<comment type="caution">
    <text evidence="5">The sequence shown here is derived from an EMBL/GenBank/DDBJ whole genome shotgun (WGS) entry which is preliminary data.</text>
</comment>
<sequence length="178" mass="19476">MEFIKAFDASCLTHKNPIENHFKSSIAPLLWDQQLFSETPGLQEASHSYGLNYGWSLSAHDAKGTISILSLSRSSAPVSPQEFSNKIGDLLWLCHQLHTAMSETLAVSTKVIEANNRLSVRELEILKWTAQGKTASDIGMILSLTTRTVNFHISSSMRKMGATNKTSAVVLAAKCGLI</sequence>
<dbReference type="PRINTS" id="PR00038">
    <property type="entry name" value="HTHLUXR"/>
</dbReference>
<dbReference type="Gene3D" id="1.10.10.10">
    <property type="entry name" value="Winged helix-like DNA-binding domain superfamily/Winged helix DNA-binding domain"/>
    <property type="match status" value="1"/>
</dbReference>
<dbReference type="GO" id="GO:0006355">
    <property type="term" value="P:regulation of DNA-templated transcription"/>
    <property type="evidence" value="ECO:0007669"/>
    <property type="project" value="InterPro"/>
</dbReference>
<dbReference type="InterPro" id="IPR005143">
    <property type="entry name" value="TF_LuxR_autoind-bd_dom"/>
</dbReference>
<dbReference type="Pfam" id="PF03472">
    <property type="entry name" value="Autoind_bind"/>
    <property type="match status" value="1"/>
</dbReference>
<dbReference type="InterPro" id="IPR036388">
    <property type="entry name" value="WH-like_DNA-bd_sf"/>
</dbReference>
<dbReference type="Proteomes" id="UP000050342">
    <property type="component" value="Unassembled WGS sequence"/>
</dbReference>
<dbReference type="GO" id="GO:0003677">
    <property type="term" value="F:DNA binding"/>
    <property type="evidence" value="ECO:0007669"/>
    <property type="project" value="UniProtKB-KW"/>
</dbReference>
<evidence type="ECO:0000313" key="6">
    <source>
        <dbReference type="Proteomes" id="UP000050342"/>
    </source>
</evidence>
<dbReference type="PANTHER" id="PTHR44688">
    <property type="entry name" value="DNA-BINDING TRANSCRIPTIONAL ACTIVATOR DEVR_DOSR"/>
    <property type="match status" value="1"/>
</dbReference>
<evidence type="ECO:0000256" key="3">
    <source>
        <dbReference type="ARBA" id="ARBA00023163"/>
    </source>
</evidence>
<dbReference type="PROSITE" id="PS50043">
    <property type="entry name" value="HTH_LUXR_2"/>
    <property type="match status" value="1"/>
</dbReference>
<keyword evidence="2" id="KW-0238">DNA-binding</keyword>
<keyword evidence="3" id="KW-0804">Transcription</keyword>
<dbReference type="InterPro" id="IPR016032">
    <property type="entry name" value="Sig_transdc_resp-reg_C-effctor"/>
</dbReference>
<dbReference type="CDD" id="cd06170">
    <property type="entry name" value="LuxR_C_like"/>
    <property type="match status" value="1"/>
</dbReference>
<dbReference type="SMART" id="SM00421">
    <property type="entry name" value="HTH_LUXR"/>
    <property type="match status" value="1"/>
</dbReference>
<dbReference type="SUPFAM" id="SSF75516">
    <property type="entry name" value="Pheromone-binding domain of LuxR-like quorum-sensing transcription factors"/>
    <property type="match status" value="1"/>
</dbReference>
<dbReference type="AlphaFoldDB" id="A0A0Q0XW31"/>
<dbReference type="STRING" id="1563157.AQS70_06705"/>
<dbReference type="PANTHER" id="PTHR44688:SF16">
    <property type="entry name" value="DNA-BINDING TRANSCRIPTIONAL ACTIVATOR DEVR_DOSR"/>
    <property type="match status" value="1"/>
</dbReference>
<gene>
    <name evidence="5" type="ORF">AQS70_06705</name>
</gene>
<evidence type="ECO:0000313" key="5">
    <source>
        <dbReference type="EMBL" id="KQB54859.1"/>
    </source>
</evidence>
<proteinExistence type="predicted"/>
<accession>A0A0Q0XW31</accession>
<evidence type="ECO:0000259" key="4">
    <source>
        <dbReference type="PROSITE" id="PS50043"/>
    </source>
</evidence>
<dbReference type="SUPFAM" id="SSF46894">
    <property type="entry name" value="C-terminal effector domain of the bipartite response regulators"/>
    <property type="match status" value="1"/>
</dbReference>
<evidence type="ECO:0000256" key="1">
    <source>
        <dbReference type="ARBA" id="ARBA00023015"/>
    </source>
</evidence>
<dbReference type="InterPro" id="IPR000792">
    <property type="entry name" value="Tscrpt_reg_LuxR_C"/>
</dbReference>
<evidence type="ECO:0000256" key="2">
    <source>
        <dbReference type="ARBA" id="ARBA00023125"/>
    </source>
</evidence>
<name>A0A0Q0XW31_9PSED</name>
<feature type="domain" description="HTH luxR-type" evidence="4">
    <location>
        <begin position="111"/>
        <end position="176"/>
    </location>
</feature>
<keyword evidence="1" id="KW-0805">Transcription regulation</keyword>
<dbReference type="Pfam" id="PF00196">
    <property type="entry name" value="GerE"/>
    <property type="match status" value="1"/>
</dbReference>
<protein>
    <submittedName>
        <fullName evidence="5">LuxR family transcriptional regulator</fullName>
    </submittedName>
</protein>
<dbReference type="PROSITE" id="PS00622">
    <property type="entry name" value="HTH_LUXR_1"/>
    <property type="match status" value="1"/>
</dbReference>